<dbReference type="STRING" id="1619234.SAMN05421730_10679"/>
<accession>A0A1D3TZ96</accession>
<reference evidence="2 3" key="1">
    <citation type="submission" date="2016-09" db="EMBL/GenBank/DDBJ databases">
        <authorList>
            <person name="Capua I."/>
            <person name="De Benedictis P."/>
            <person name="Joannis T."/>
            <person name="Lombin L.H."/>
            <person name="Cattoli G."/>
        </authorList>
    </citation>
    <scope>NUCLEOTIDE SEQUENCE [LARGE SCALE GENOMIC DNA]</scope>
    <source>
        <strain evidence="2 3">GluBS11</strain>
    </source>
</reference>
<name>A0A1D3TZ96_9FIRM</name>
<keyword evidence="3" id="KW-1185">Reference proteome</keyword>
<gene>
    <name evidence="2" type="ORF">SAMN05421730_10679</name>
</gene>
<proteinExistence type="predicted"/>
<protein>
    <submittedName>
        <fullName evidence="2">Uncharacterized protein</fullName>
    </submittedName>
</protein>
<keyword evidence="1" id="KW-1133">Transmembrane helix</keyword>
<dbReference type="AlphaFoldDB" id="A0A1D3TZ96"/>
<keyword evidence="1" id="KW-0812">Transmembrane</keyword>
<feature type="transmembrane region" description="Helical" evidence="1">
    <location>
        <begin position="12"/>
        <end position="30"/>
    </location>
</feature>
<evidence type="ECO:0000313" key="3">
    <source>
        <dbReference type="Proteomes" id="UP000199315"/>
    </source>
</evidence>
<keyword evidence="1" id="KW-0472">Membrane</keyword>
<dbReference type="EMBL" id="FMKA01000067">
    <property type="protein sequence ID" value="SCP99876.1"/>
    <property type="molecule type" value="Genomic_DNA"/>
</dbReference>
<evidence type="ECO:0000313" key="2">
    <source>
        <dbReference type="EMBL" id="SCP99876.1"/>
    </source>
</evidence>
<sequence length="56" mass="5906">MKEIFEQYGSVIIAAVAISALVAIIVMILATDGVVANSFKNLIDSFFNRAASTITG</sequence>
<evidence type="ECO:0000256" key="1">
    <source>
        <dbReference type="SAM" id="Phobius"/>
    </source>
</evidence>
<organism evidence="2 3">
    <name type="scientific">Anaerobium acetethylicum</name>
    <dbReference type="NCBI Taxonomy" id="1619234"/>
    <lineage>
        <taxon>Bacteria</taxon>
        <taxon>Bacillati</taxon>
        <taxon>Bacillota</taxon>
        <taxon>Clostridia</taxon>
        <taxon>Lachnospirales</taxon>
        <taxon>Lachnospiraceae</taxon>
        <taxon>Anaerobium</taxon>
    </lineage>
</organism>
<dbReference type="RefSeq" id="WP_169823797.1">
    <property type="nucleotide sequence ID" value="NZ_FMKA01000067.1"/>
</dbReference>
<dbReference type="Proteomes" id="UP000199315">
    <property type="component" value="Unassembled WGS sequence"/>
</dbReference>